<sequence length="158" mass="16925">MAEPDPTPESDTPVSHDVETTAFTRPCRLLAEGVQSEREIQVGIGNLAELSIPAGSAITAPFAGSVVKRISSDRTGHGLYLLAQDQSMCIMIAGFDPERIAVSEGQTVACNAPLGHAAGEASAQTQEILYIKVMVPEETQPWWRAASIDPRDPVRGWL</sequence>
<protein>
    <submittedName>
        <fullName evidence="1">Uncharacterized protein</fullName>
    </submittedName>
</protein>
<organism evidence="1 2">
    <name type="scientific">Sulfidibacter corallicola</name>
    <dbReference type="NCBI Taxonomy" id="2818388"/>
    <lineage>
        <taxon>Bacteria</taxon>
        <taxon>Pseudomonadati</taxon>
        <taxon>Acidobacteriota</taxon>
        <taxon>Holophagae</taxon>
        <taxon>Acanthopleuribacterales</taxon>
        <taxon>Acanthopleuribacteraceae</taxon>
        <taxon>Sulfidibacter</taxon>
    </lineage>
</organism>
<keyword evidence="2" id="KW-1185">Reference proteome</keyword>
<dbReference type="Proteomes" id="UP000663929">
    <property type="component" value="Chromosome"/>
</dbReference>
<dbReference type="AlphaFoldDB" id="A0A8A4TT29"/>
<accession>A0A8A4TT29</accession>
<reference evidence="1" key="1">
    <citation type="submission" date="2021-03" db="EMBL/GenBank/DDBJ databases">
        <title>Acanthopleuribacteraceae sp. M133.</title>
        <authorList>
            <person name="Wang G."/>
        </authorList>
    </citation>
    <scope>NUCLEOTIDE SEQUENCE</scope>
    <source>
        <strain evidence="1">M133</strain>
    </source>
</reference>
<gene>
    <name evidence="1" type="ORF">J3U87_09460</name>
</gene>
<dbReference type="KEGG" id="scor:J3U87_09460"/>
<dbReference type="Gene3D" id="2.70.70.10">
    <property type="entry name" value="Glucose Permease (Domain IIA)"/>
    <property type="match status" value="1"/>
</dbReference>
<evidence type="ECO:0000313" key="1">
    <source>
        <dbReference type="EMBL" id="QTD52690.1"/>
    </source>
</evidence>
<evidence type="ECO:0000313" key="2">
    <source>
        <dbReference type="Proteomes" id="UP000663929"/>
    </source>
</evidence>
<name>A0A8A4TT29_SULCO</name>
<dbReference type="InterPro" id="IPR011055">
    <property type="entry name" value="Dup_hybrid_motif"/>
</dbReference>
<dbReference type="RefSeq" id="WP_237382794.1">
    <property type="nucleotide sequence ID" value="NZ_CP071793.1"/>
</dbReference>
<proteinExistence type="predicted"/>
<dbReference type="EMBL" id="CP071793">
    <property type="protein sequence ID" value="QTD52690.1"/>
    <property type="molecule type" value="Genomic_DNA"/>
</dbReference>